<dbReference type="GO" id="GO:0010181">
    <property type="term" value="F:FMN binding"/>
    <property type="evidence" value="ECO:0007669"/>
    <property type="project" value="InterPro"/>
</dbReference>
<comment type="cofactor">
    <cofactor evidence="1">
        <name>FMN</name>
        <dbReference type="ChEBI" id="CHEBI:58210"/>
    </cofactor>
</comment>
<dbReference type="Proteomes" id="UP000243579">
    <property type="component" value="Unassembled WGS sequence"/>
</dbReference>
<dbReference type="EMBL" id="JNBR01000075">
    <property type="protein sequence ID" value="OQR99106.1"/>
    <property type="molecule type" value="Genomic_DNA"/>
</dbReference>
<organism evidence="5 6">
    <name type="scientific">Achlya hypogyna</name>
    <name type="common">Oomycete</name>
    <name type="synonym">Protoachlya hypogyna</name>
    <dbReference type="NCBI Taxonomy" id="1202772"/>
    <lineage>
        <taxon>Eukaryota</taxon>
        <taxon>Sar</taxon>
        <taxon>Stramenopiles</taxon>
        <taxon>Oomycota</taxon>
        <taxon>Saprolegniomycetes</taxon>
        <taxon>Saprolegniales</taxon>
        <taxon>Achlyaceae</taxon>
        <taxon>Achlya</taxon>
    </lineage>
</organism>
<dbReference type="Gene3D" id="3.20.20.70">
    <property type="entry name" value="Aldolase class I"/>
    <property type="match status" value="1"/>
</dbReference>
<dbReference type="CDD" id="cd02933">
    <property type="entry name" value="OYE_like_FMN"/>
    <property type="match status" value="1"/>
</dbReference>
<dbReference type="PANTHER" id="PTHR22893:SF91">
    <property type="entry name" value="NADPH DEHYDROGENASE 2-RELATED"/>
    <property type="match status" value="1"/>
</dbReference>
<accession>A0A1V9ZMB0</accession>
<evidence type="ECO:0000256" key="2">
    <source>
        <dbReference type="ARBA" id="ARBA00005979"/>
    </source>
</evidence>
<evidence type="ECO:0000256" key="1">
    <source>
        <dbReference type="ARBA" id="ARBA00001917"/>
    </source>
</evidence>
<evidence type="ECO:0000256" key="3">
    <source>
        <dbReference type="ARBA" id="ARBA00023002"/>
    </source>
</evidence>
<gene>
    <name evidence="5" type="ORF">ACHHYP_07427</name>
</gene>
<dbReference type="AlphaFoldDB" id="A0A1V9ZMB0"/>
<name>A0A1V9ZMB0_ACHHY</name>
<dbReference type="OrthoDB" id="72310at2759"/>
<keyword evidence="6" id="KW-1185">Reference proteome</keyword>
<comment type="similarity">
    <text evidence="2">Belongs to the NADH:flavin oxidoreductase/NADH oxidase family.</text>
</comment>
<evidence type="ECO:0000313" key="6">
    <source>
        <dbReference type="Proteomes" id="UP000243579"/>
    </source>
</evidence>
<dbReference type="GO" id="GO:0016628">
    <property type="term" value="F:oxidoreductase activity, acting on the CH-CH group of donors, NAD or NADP as acceptor"/>
    <property type="evidence" value="ECO:0007669"/>
    <property type="project" value="UniProtKB-ARBA"/>
</dbReference>
<evidence type="ECO:0000313" key="5">
    <source>
        <dbReference type="EMBL" id="OQR99106.1"/>
    </source>
</evidence>
<dbReference type="InterPro" id="IPR001155">
    <property type="entry name" value="OxRdtase_FMN_N"/>
</dbReference>
<dbReference type="FunFam" id="3.20.20.70:FF:000059">
    <property type="entry name" value="N-ethylmaleimide reductase, FMN-linked"/>
    <property type="match status" value="1"/>
</dbReference>
<dbReference type="PANTHER" id="PTHR22893">
    <property type="entry name" value="NADH OXIDOREDUCTASE-RELATED"/>
    <property type="match status" value="1"/>
</dbReference>
<keyword evidence="3" id="KW-0560">Oxidoreductase</keyword>
<sequence>MTKNLFTPITVGKLDLKNRIFMAPLTRCRATPGDHVPSELMIQHYADRASAGLIIAEATMIKPLTSTFYSEPGVYSPEQLAAWKKVTDAVHAKGGKIFLQIWHGGRAAHPDLNGGAEVVGASSIAINGFTHGPNGKVPYVVPRELTLNEISDIVTAFATAASNAVNVAGFDGVEVHGANGYLIDQFTKSGSNTRTDSYGGSIENRTRFVREILTAVTDAIGGDRVGVRFSPANGYNDMVDSDPEALATYLATELNAFNLAFVHIRRNTEGVDHTAIYRKHYKGVLVGNQKYSRDEANDAIAAGALDAVAFGTVYVSNPDLVERFEKNAALNEADTKTFFIQGPEGYNTYPTLAELESRQE</sequence>
<reference evidence="5 6" key="1">
    <citation type="journal article" date="2014" name="Genome Biol. Evol.">
        <title>The secreted proteins of Achlya hypogyna and Thraustotheca clavata identify the ancestral oomycete secretome and reveal gene acquisitions by horizontal gene transfer.</title>
        <authorList>
            <person name="Misner I."/>
            <person name="Blouin N."/>
            <person name="Leonard G."/>
            <person name="Richards T.A."/>
            <person name="Lane C.E."/>
        </authorList>
    </citation>
    <scope>NUCLEOTIDE SEQUENCE [LARGE SCALE GENOMIC DNA]</scope>
    <source>
        <strain evidence="5 6">ATCC 48635</strain>
    </source>
</reference>
<dbReference type="SUPFAM" id="SSF51395">
    <property type="entry name" value="FMN-linked oxidoreductases"/>
    <property type="match status" value="1"/>
</dbReference>
<evidence type="ECO:0000259" key="4">
    <source>
        <dbReference type="Pfam" id="PF00724"/>
    </source>
</evidence>
<comment type="caution">
    <text evidence="5">The sequence shown here is derived from an EMBL/GenBank/DDBJ whole genome shotgun (WGS) entry which is preliminary data.</text>
</comment>
<proteinExistence type="inferred from homology"/>
<dbReference type="Pfam" id="PF00724">
    <property type="entry name" value="Oxidored_FMN"/>
    <property type="match status" value="1"/>
</dbReference>
<dbReference type="InterPro" id="IPR045247">
    <property type="entry name" value="Oye-like"/>
</dbReference>
<protein>
    <submittedName>
        <fullName evidence="5">NADH:flavin oxidoreductase</fullName>
    </submittedName>
</protein>
<dbReference type="InterPro" id="IPR013785">
    <property type="entry name" value="Aldolase_TIM"/>
</dbReference>
<feature type="domain" description="NADH:flavin oxidoreductase/NADH oxidase N-terminal" evidence="4">
    <location>
        <begin position="4"/>
        <end position="330"/>
    </location>
</feature>
<dbReference type="STRING" id="1202772.A0A1V9ZMB0"/>
<dbReference type="GO" id="GO:0005829">
    <property type="term" value="C:cytosol"/>
    <property type="evidence" value="ECO:0007669"/>
    <property type="project" value="UniProtKB-ARBA"/>
</dbReference>